<feature type="active site" evidence="5">
    <location>
        <position position="219"/>
    </location>
</feature>
<dbReference type="EMBL" id="FXWH01000001">
    <property type="protein sequence ID" value="SMQ66584.1"/>
    <property type="molecule type" value="Genomic_DNA"/>
</dbReference>
<evidence type="ECO:0000256" key="4">
    <source>
        <dbReference type="ARBA" id="ARBA00022833"/>
    </source>
</evidence>
<dbReference type="OrthoDB" id="5290473at2"/>
<dbReference type="InterPro" id="IPR007036">
    <property type="entry name" value="Aste_AspA_hybrid_dom"/>
</dbReference>
<feature type="binding site" evidence="5">
    <location>
        <position position="60"/>
    </location>
    <ligand>
        <name>Zn(2+)</name>
        <dbReference type="ChEBI" id="CHEBI:29105"/>
    </ligand>
</feature>
<evidence type="ECO:0000256" key="3">
    <source>
        <dbReference type="ARBA" id="ARBA00022801"/>
    </source>
</evidence>
<dbReference type="CDD" id="cd03855">
    <property type="entry name" value="M14_ASTE"/>
    <property type="match status" value="1"/>
</dbReference>
<comment type="pathway">
    <text evidence="5">Amino-acid degradation; L-arginine degradation via AST pathway; L-glutamate and succinate from L-arginine: step 5/5.</text>
</comment>
<proteinExistence type="inferred from homology"/>
<dbReference type="Pfam" id="PF24827">
    <property type="entry name" value="AstE_AspA_cat"/>
    <property type="match status" value="1"/>
</dbReference>
<name>A0A1Y6EV34_9GAMM</name>
<evidence type="ECO:0000256" key="2">
    <source>
        <dbReference type="ARBA" id="ARBA00022723"/>
    </source>
</evidence>
<accession>A0A1Y6EV34</accession>
<organism evidence="9 10">
    <name type="scientific">Pseudidiomarina planktonica</name>
    <dbReference type="NCBI Taxonomy" id="1323738"/>
    <lineage>
        <taxon>Bacteria</taxon>
        <taxon>Pseudomonadati</taxon>
        <taxon>Pseudomonadota</taxon>
        <taxon>Gammaproteobacteria</taxon>
        <taxon>Alteromonadales</taxon>
        <taxon>Idiomarinaceae</taxon>
        <taxon>Pseudidiomarina</taxon>
    </lineage>
</organism>
<dbReference type="GO" id="GO:0019545">
    <property type="term" value="P:L-arginine catabolic process to succinate"/>
    <property type="evidence" value="ECO:0007669"/>
    <property type="project" value="UniProtKB-UniRule"/>
</dbReference>
<dbReference type="GO" id="GO:0008270">
    <property type="term" value="F:zinc ion binding"/>
    <property type="evidence" value="ECO:0007669"/>
    <property type="project" value="UniProtKB-UniRule"/>
</dbReference>
<dbReference type="EC" id="3.5.1.96" evidence="5 6"/>
<dbReference type="Proteomes" id="UP000194450">
    <property type="component" value="Unassembled WGS sequence"/>
</dbReference>
<evidence type="ECO:0000259" key="8">
    <source>
        <dbReference type="Pfam" id="PF24827"/>
    </source>
</evidence>
<dbReference type="InterPro" id="IPR050178">
    <property type="entry name" value="AspA/AstE_fam"/>
</dbReference>
<dbReference type="Gene3D" id="3.40.630.10">
    <property type="entry name" value="Zn peptidases"/>
    <property type="match status" value="1"/>
</dbReference>
<comment type="cofactor">
    <cofactor evidence="5">
        <name>Zn(2+)</name>
        <dbReference type="ChEBI" id="CHEBI:29105"/>
    </cofactor>
    <text evidence="5">Binds 1 zinc ion per subunit.</text>
</comment>
<reference evidence="10" key="1">
    <citation type="submission" date="2017-04" db="EMBL/GenBank/DDBJ databases">
        <authorList>
            <person name="Varghese N."/>
            <person name="Submissions S."/>
        </authorList>
    </citation>
    <scope>NUCLEOTIDE SEQUENCE [LARGE SCALE GENOMIC DNA]</scope>
</reference>
<dbReference type="PIRSF" id="PIRSF017020">
    <property type="entry name" value="AstE"/>
    <property type="match status" value="1"/>
</dbReference>
<dbReference type="HAMAP" id="MF_00767">
    <property type="entry name" value="Arg_catab_AstE"/>
    <property type="match status" value="1"/>
</dbReference>
<feature type="domain" description="AstE/AspA barrel-sandwich hybrid" evidence="7">
    <location>
        <begin position="259"/>
        <end position="332"/>
    </location>
</feature>
<dbReference type="PANTHER" id="PTHR15162:SF7">
    <property type="entry name" value="SUCCINYLGLUTAMATE DESUCCINYLASE"/>
    <property type="match status" value="1"/>
</dbReference>
<dbReference type="GO" id="GO:0019544">
    <property type="term" value="P:L-arginine catabolic process to L-glutamate"/>
    <property type="evidence" value="ECO:0007669"/>
    <property type="project" value="UniProtKB-UniRule"/>
</dbReference>
<dbReference type="GO" id="GO:0016788">
    <property type="term" value="F:hydrolase activity, acting on ester bonds"/>
    <property type="evidence" value="ECO:0007669"/>
    <property type="project" value="UniProtKB-UniRule"/>
</dbReference>
<dbReference type="UniPathway" id="UPA00185">
    <property type="reaction ID" value="UER00283"/>
</dbReference>
<dbReference type="NCBIfam" id="NF003706">
    <property type="entry name" value="PRK05324.1"/>
    <property type="match status" value="1"/>
</dbReference>
<dbReference type="RefSeq" id="WP_086434618.1">
    <property type="nucleotide sequence ID" value="NZ_FXWH01000001.1"/>
</dbReference>
<dbReference type="SUPFAM" id="SSF53187">
    <property type="entry name" value="Zn-dependent exopeptidases"/>
    <property type="match status" value="1"/>
</dbReference>
<comment type="function">
    <text evidence="5">Transforms N(2)-succinylglutamate into succinate and glutamate.</text>
</comment>
<feature type="binding site" evidence="5">
    <location>
        <position position="63"/>
    </location>
    <ligand>
        <name>Zn(2+)</name>
        <dbReference type="ChEBI" id="CHEBI:29105"/>
    </ligand>
</feature>
<dbReference type="GO" id="GO:0009017">
    <property type="term" value="F:succinylglutamate desuccinylase activity"/>
    <property type="evidence" value="ECO:0007669"/>
    <property type="project" value="UniProtKB-UniRule"/>
</dbReference>
<keyword evidence="1 5" id="KW-0056">Arginine metabolism</keyword>
<dbReference type="InterPro" id="IPR055438">
    <property type="entry name" value="AstE_AspA_cat"/>
</dbReference>
<evidence type="ECO:0000259" key="7">
    <source>
        <dbReference type="Pfam" id="PF04952"/>
    </source>
</evidence>
<dbReference type="AlphaFoldDB" id="A0A1Y6EV34"/>
<gene>
    <name evidence="5" type="primary">astE</name>
    <name evidence="9" type="ORF">SAMN06297229_1565</name>
</gene>
<feature type="domain" description="Succinylglutamate desuccinylase/Aspartoacylase catalytic" evidence="8">
    <location>
        <begin position="51"/>
        <end position="243"/>
    </location>
</feature>
<evidence type="ECO:0000256" key="1">
    <source>
        <dbReference type="ARBA" id="ARBA00022503"/>
    </source>
</evidence>
<keyword evidence="4 5" id="KW-0862">Zinc</keyword>
<comment type="similarity">
    <text evidence="5">Belongs to the AspA/AstE family. Succinylglutamate desuccinylase subfamily.</text>
</comment>
<keyword evidence="2 5" id="KW-0479">Metal-binding</keyword>
<evidence type="ECO:0000256" key="5">
    <source>
        <dbReference type="HAMAP-Rule" id="MF_00767"/>
    </source>
</evidence>
<feature type="binding site" evidence="5">
    <location>
        <position position="155"/>
    </location>
    <ligand>
        <name>Zn(2+)</name>
        <dbReference type="ChEBI" id="CHEBI:29105"/>
    </ligand>
</feature>
<dbReference type="Pfam" id="PF04952">
    <property type="entry name" value="AstE_AspA_hybrid"/>
    <property type="match status" value="1"/>
</dbReference>
<evidence type="ECO:0000313" key="10">
    <source>
        <dbReference type="Proteomes" id="UP000194450"/>
    </source>
</evidence>
<dbReference type="PANTHER" id="PTHR15162">
    <property type="entry name" value="ASPARTOACYLASE"/>
    <property type="match status" value="1"/>
</dbReference>
<sequence length="341" mass="38595">MELEWSDFLKWTRETQPGSVSEQTLTLENEVTVEIWDSGVMVAHPPKPGSKDIILSCAVHGDETAPIEMVRDIAHDIIAGDLVPAHRVMLLIANPDAINNGTRFVDENMNRLFSGAHANGNTAEHKRAQKLEYYVQRFYDEATGTKRQRFHYDLHTAIRDSMHEKFAVHPFTHGKPYKKNELSFLNHCGIEAVLLSQSATTTFSYFSAEQFEANAFTVELGKVKPFGENDMSRFASADKGLRELINQHDLQLPEFDANQLKIYEVTRVIDRQHEDFQLHFPTDVANFTPFEQGYVLATDGETEHCIETAGERIVFPNAKVKIGQRALLLVAEIPASRLKLV</sequence>
<keyword evidence="10" id="KW-1185">Reference proteome</keyword>
<evidence type="ECO:0000313" key="9">
    <source>
        <dbReference type="EMBL" id="SMQ66584.1"/>
    </source>
</evidence>
<comment type="catalytic activity">
    <reaction evidence="5">
        <text>N-succinyl-L-glutamate + H2O = L-glutamate + succinate</text>
        <dbReference type="Rhea" id="RHEA:15169"/>
        <dbReference type="ChEBI" id="CHEBI:15377"/>
        <dbReference type="ChEBI" id="CHEBI:29985"/>
        <dbReference type="ChEBI" id="CHEBI:30031"/>
        <dbReference type="ChEBI" id="CHEBI:58763"/>
        <dbReference type="EC" id="3.5.1.96"/>
    </reaction>
</comment>
<dbReference type="NCBIfam" id="TIGR03242">
    <property type="entry name" value="arg_catab_astE"/>
    <property type="match status" value="1"/>
</dbReference>
<keyword evidence="3 5" id="KW-0378">Hydrolase</keyword>
<evidence type="ECO:0000256" key="6">
    <source>
        <dbReference type="NCBIfam" id="TIGR03242"/>
    </source>
</evidence>
<dbReference type="InterPro" id="IPR016681">
    <property type="entry name" value="SuccinylGlu_desuccinylase"/>
</dbReference>
<protein>
    <recommendedName>
        <fullName evidence="5 6">Succinylglutamate desuccinylase</fullName>
        <ecNumber evidence="5 6">3.5.1.96</ecNumber>
    </recommendedName>
</protein>